<dbReference type="GO" id="GO:0005615">
    <property type="term" value="C:extracellular space"/>
    <property type="evidence" value="ECO:0007669"/>
    <property type="project" value="TreeGrafter"/>
</dbReference>
<reference evidence="12 13" key="1">
    <citation type="submission" date="2023-11" db="EMBL/GenBank/DDBJ databases">
        <title>Halocaridina rubra genome assembly.</title>
        <authorList>
            <person name="Smith C."/>
        </authorList>
    </citation>
    <scope>NUCLEOTIDE SEQUENCE [LARGE SCALE GENOMIC DNA]</scope>
    <source>
        <strain evidence="12">EP-1</strain>
        <tissue evidence="12">Whole</tissue>
    </source>
</reference>
<evidence type="ECO:0000256" key="4">
    <source>
        <dbReference type="ARBA" id="ARBA00022525"/>
    </source>
</evidence>
<comment type="similarity">
    <text evidence="2 10">Belongs to the Wnt family.</text>
</comment>
<evidence type="ECO:0000256" key="3">
    <source>
        <dbReference type="ARBA" id="ARBA00022473"/>
    </source>
</evidence>
<comment type="caution">
    <text evidence="12">The sequence shown here is derived from an EMBL/GenBank/DDBJ whole genome shotgun (WGS) entry which is preliminary data.</text>
</comment>
<dbReference type="PANTHER" id="PTHR12027:SF72">
    <property type="entry name" value="PROTEIN WNT-6"/>
    <property type="match status" value="1"/>
</dbReference>
<keyword evidence="6 10" id="KW-0879">Wnt signaling pathway</keyword>
<evidence type="ECO:0000256" key="8">
    <source>
        <dbReference type="ARBA" id="ARBA00023180"/>
    </source>
</evidence>
<dbReference type="Gene3D" id="3.30.2460.20">
    <property type="match status" value="1"/>
</dbReference>
<dbReference type="InterPro" id="IPR043158">
    <property type="entry name" value="Wnt_C"/>
</dbReference>
<dbReference type="GO" id="GO:0060070">
    <property type="term" value="P:canonical Wnt signaling pathway"/>
    <property type="evidence" value="ECO:0007669"/>
    <property type="project" value="TreeGrafter"/>
</dbReference>
<keyword evidence="9" id="KW-0449">Lipoprotein</keyword>
<keyword evidence="5" id="KW-0272">Extracellular matrix</keyword>
<evidence type="ECO:0000256" key="6">
    <source>
        <dbReference type="ARBA" id="ARBA00022687"/>
    </source>
</evidence>
<gene>
    <name evidence="12" type="primary">WNT6</name>
    <name evidence="12" type="ORF">SK128_012680</name>
</gene>
<proteinExistence type="inferred from homology"/>
<feature type="compositionally biased region" description="Basic residues" evidence="11">
    <location>
        <begin position="155"/>
        <end position="172"/>
    </location>
</feature>
<name>A0AAN9A4Z5_HALRR</name>
<comment type="subcellular location">
    <subcellularLocation>
        <location evidence="1 10">Secreted</location>
        <location evidence="1 10">Extracellular space</location>
        <location evidence="1 10">Extracellular matrix</location>
    </subcellularLocation>
</comment>
<keyword evidence="4" id="KW-0964">Secreted</keyword>
<feature type="region of interest" description="Disordered" evidence="11">
    <location>
        <begin position="133"/>
        <end position="187"/>
    </location>
</feature>
<dbReference type="InterPro" id="IPR005817">
    <property type="entry name" value="Wnt"/>
</dbReference>
<dbReference type="EMBL" id="JAXCGZ010015840">
    <property type="protein sequence ID" value="KAK7069787.1"/>
    <property type="molecule type" value="Genomic_DNA"/>
</dbReference>
<sequence length="438" mass="49962">MDHSRICRKSGRKEDNYPLITICRKEPELVRLIQTGSKIALLECQHQFKNHRWNCTSNKKSLKRILMRDTPETAFLNSIMSAAITHEVTAACTRGDLLQCSCSKNAYETDPIDYSRRRPKNKRKHAKEIRAVISAYTPATSGRSSDLFSEEGRGEHRKGKKRRGRKGRRRKLTREEKQRRRLQRLRDNNIASIGQVGALPERPRLEGHRIPVVNPLDGSKMTGGHGAPSTIGVIGQDWHWSGCDDNVAFGYKIARDFMDGKYLRGRGSPDIKSLVMLRNNEAGRLAVRNHLRPHCKCHGLSGSCTNRTCWKRMPTLRHIGQHLKQKYRNAVKVIPNNDGISFMTANISLKPPLEEDLVYLEDSPDFCSFNRRTGSLGTAGRRCNSTGLEESGCESLCCGRPYRSEIKMETETCHCRFKFCCEVTCQKCQVRREYSYCT</sequence>
<dbReference type="InterPro" id="IPR018161">
    <property type="entry name" value="Wnt_CS"/>
</dbReference>
<accession>A0AAN9A4Z5</accession>
<keyword evidence="13" id="KW-1185">Reference proteome</keyword>
<keyword evidence="7" id="KW-1015">Disulfide bond</keyword>
<evidence type="ECO:0000256" key="7">
    <source>
        <dbReference type="ARBA" id="ARBA00023157"/>
    </source>
</evidence>
<protein>
    <recommendedName>
        <fullName evidence="10">Protein Wnt</fullName>
    </recommendedName>
</protein>
<dbReference type="GO" id="GO:0005109">
    <property type="term" value="F:frizzled binding"/>
    <property type="evidence" value="ECO:0007669"/>
    <property type="project" value="TreeGrafter"/>
</dbReference>
<dbReference type="PANTHER" id="PTHR12027">
    <property type="entry name" value="WNT RELATED"/>
    <property type="match status" value="1"/>
</dbReference>
<comment type="function">
    <text evidence="10">Ligand for members of the frizzled family of seven transmembrane receptors.</text>
</comment>
<dbReference type="PROSITE" id="PS00246">
    <property type="entry name" value="WNT1"/>
    <property type="match status" value="1"/>
</dbReference>
<dbReference type="AlphaFoldDB" id="A0AAN9A4Z5"/>
<evidence type="ECO:0000313" key="13">
    <source>
        <dbReference type="Proteomes" id="UP001381693"/>
    </source>
</evidence>
<evidence type="ECO:0000256" key="1">
    <source>
        <dbReference type="ARBA" id="ARBA00004498"/>
    </source>
</evidence>
<dbReference type="SMART" id="SM00097">
    <property type="entry name" value="WNT1"/>
    <property type="match status" value="1"/>
</dbReference>
<keyword evidence="3 10" id="KW-0217">Developmental protein</keyword>
<feature type="compositionally biased region" description="Polar residues" evidence="11">
    <location>
        <begin position="137"/>
        <end position="147"/>
    </location>
</feature>
<evidence type="ECO:0000256" key="9">
    <source>
        <dbReference type="ARBA" id="ARBA00023288"/>
    </source>
</evidence>
<keyword evidence="8" id="KW-0325">Glycoprotein</keyword>
<dbReference type="PRINTS" id="PR01349">
    <property type="entry name" value="WNTPROTEIN"/>
</dbReference>
<dbReference type="GO" id="GO:0005125">
    <property type="term" value="F:cytokine activity"/>
    <property type="evidence" value="ECO:0007669"/>
    <property type="project" value="TreeGrafter"/>
</dbReference>
<evidence type="ECO:0000256" key="10">
    <source>
        <dbReference type="RuleBase" id="RU003500"/>
    </source>
</evidence>
<dbReference type="Proteomes" id="UP001381693">
    <property type="component" value="Unassembled WGS sequence"/>
</dbReference>
<evidence type="ECO:0000256" key="11">
    <source>
        <dbReference type="SAM" id="MobiDB-lite"/>
    </source>
</evidence>
<dbReference type="GO" id="GO:0030182">
    <property type="term" value="P:neuron differentiation"/>
    <property type="evidence" value="ECO:0007669"/>
    <property type="project" value="TreeGrafter"/>
</dbReference>
<evidence type="ECO:0000256" key="2">
    <source>
        <dbReference type="ARBA" id="ARBA00005683"/>
    </source>
</evidence>
<dbReference type="GO" id="GO:0045165">
    <property type="term" value="P:cell fate commitment"/>
    <property type="evidence" value="ECO:0007669"/>
    <property type="project" value="TreeGrafter"/>
</dbReference>
<evidence type="ECO:0000256" key="5">
    <source>
        <dbReference type="ARBA" id="ARBA00022530"/>
    </source>
</evidence>
<evidence type="ECO:0000313" key="12">
    <source>
        <dbReference type="EMBL" id="KAK7069787.1"/>
    </source>
</evidence>
<dbReference type="Pfam" id="PF00110">
    <property type="entry name" value="wnt"/>
    <property type="match status" value="1"/>
</dbReference>
<organism evidence="12 13">
    <name type="scientific">Halocaridina rubra</name>
    <name type="common">Hawaiian red shrimp</name>
    <dbReference type="NCBI Taxonomy" id="373956"/>
    <lineage>
        <taxon>Eukaryota</taxon>
        <taxon>Metazoa</taxon>
        <taxon>Ecdysozoa</taxon>
        <taxon>Arthropoda</taxon>
        <taxon>Crustacea</taxon>
        <taxon>Multicrustacea</taxon>
        <taxon>Malacostraca</taxon>
        <taxon>Eumalacostraca</taxon>
        <taxon>Eucarida</taxon>
        <taxon>Decapoda</taxon>
        <taxon>Pleocyemata</taxon>
        <taxon>Caridea</taxon>
        <taxon>Atyoidea</taxon>
        <taxon>Atyidae</taxon>
        <taxon>Halocaridina</taxon>
    </lineage>
</organism>